<name>H5X1J4_9PSEU</name>
<dbReference type="Pfam" id="PF04075">
    <property type="entry name" value="F420H2_quin_red"/>
    <property type="match status" value="1"/>
</dbReference>
<dbReference type="EMBL" id="CM001439">
    <property type="protein sequence ID" value="EHR49785.1"/>
    <property type="molecule type" value="Genomic_DNA"/>
</dbReference>
<dbReference type="HOGENOM" id="CLU_145411_0_0_11"/>
<evidence type="ECO:0000313" key="2">
    <source>
        <dbReference type="Proteomes" id="UP000004926"/>
    </source>
</evidence>
<dbReference type="NCBIfam" id="TIGR00026">
    <property type="entry name" value="hi_GC_TIGR00026"/>
    <property type="match status" value="1"/>
</dbReference>
<protein>
    <submittedName>
        <fullName evidence="1">Deazaflavin-dependent nitroreductase family protein</fullName>
    </submittedName>
</protein>
<dbReference type="RefSeq" id="WP_009153171.1">
    <property type="nucleotide sequence ID" value="NZ_CM001439.1"/>
</dbReference>
<dbReference type="OrthoDB" id="4633749at2"/>
<dbReference type="AlphaFoldDB" id="H5X1J4"/>
<dbReference type="STRING" id="882083.SacmaDRAFT_1509"/>
<keyword evidence="2" id="KW-1185">Reference proteome</keyword>
<dbReference type="InterPro" id="IPR012349">
    <property type="entry name" value="Split_barrel_FMN-bd"/>
</dbReference>
<dbReference type="eggNOG" id="COG1902">
    <property type="taxonomic scope" value="Bacteria"/>
</dbReference>
<dbReference type="Gene3D" id="2.30.110.10">
    <property type="entry name" value="Electron Transport, Fmn-binding Protein, Chain A"/>
    <property type="match status" value="1"/>
</dbReference>
<accession>H5X1J4</accession>
<dbReference type="Proteomes" id="UP000004926">
    <property type="component" value="Chromosome"/>
</dbReference>
<organism evidence="1 2">
    <name type="scientific">Saccharomonospora marina XMU15</name>
    <dbReference type="NCBI Taxonomy" id="882083"/>
    <lineage>
        <taxon>Bacteria</taxon>
        <taxon>Bacillati</taxon>
        <taxon>Actinomycetota</taxon>
        <taxon>Actinomycetes</taxon>
        <taxon>Pseudonocardiales</taxon>
        <taxon>Pseudonocardiaceae</taxon>
        <taxon>Saccharomonospora</taxon>
    </lineage>
</organism>
<dbReference type="GO" id="GO:0016491">
    <property type="term" value="F:oxidoreductase activity"/>
    <property type="evidence" value="ECO:0007669"/>
    <property type="project" value="InterPro"/>
</dbReference>
<dbReference type="InterPro" id="IPR004378">
    <property type="entry name" value="F420H2_quin_Rdtase"/>
</dbReference>
<proteinExistence type="predicted"/>
<evidence type="ECO:0000313" key="1">
    <source>
        <dbReference type="EMBL" id="EHR49785.1"/>
    </source>
</evidence>
<sequence length="135" mass="15424">MSDHDKRRKVRLVQKYLINPPTKLGVFLGVVPGHAIVETVGRRTGRRRRTVVGVREENGTLWIVAEQGRHAGYVRNLEANPDVRVRLRGRWHSGRAEVVDGDDPQARLDTFEDARHARMVRKFGTQLLTLRITLA</sequence>
<gene>
    <name evidence="1" type="ORF">SacmaDRAFT_1509</name>
</gene>
<reference evidence="1 2" key="1">
    <citation type="journal article" date="2012" name="Stand. Genomic Sci.">
        <title>Genome sequence of the ocean sediment bacterium Saccharomonospora marina type strain (XMU15(T)).</title>
        <authorList>
            <person name="Klenk H.P."/>
            <person name="Lu M."/>
            <person name="Lucas S."/>
            <person name="Lapidus A."/>
            <person name="Copeland A."/>
            <person name="Pitluck S."/>
            <person name="Goodwin L.A."/>
            <person name="Han C."/>
            <person name="Tapia R."/>
            <person name="Brambilla E.M."/>
            <person name="Potter G."/>
            <person name="Land M."/>
            <person name="Ivanova N."/>
            <person name="Rohde M."/>
            <person name="Goker M."/>
            <person name="Detter J.C."/>
            <person name="Li W.J."/>
            <person name="Kyrpides N.C."/>
            <person name="Woyke T."/>
        </authorList>
    </citation>
    <scope>NUCLEOTIDE SEQUENCE [LARGE SCALE GENOMIC DNA]</scope>
    <source>
        <strain evidence="1 2">XMU15</strain>
    </source>
</reference>